<protein>
    <submittedName>
        <fullName evidence="1">Uncharacterized protein</fullName>
    </submittedName>
</protein>
<gene>
    <name evidence="1" type="ORF">SGQ83_00300</name>
</gene>
<accession>A0ABU4R5B1</accession>
<organism evidence="1 2">
    <name type="scientific">Flavobacterium cupriresistens</name>
    <dbReference type="NCBI Taxonomy" id="2893885"/>
    <lineage>
        <taxon>Bacteria</taxon>
        <taxon>Pseudomonadati</taxon>
        <taxon>Bacteroidota</taxon>
        <taxon>Flavobacteriia</taxon>
        <taxon>Flavobacteriales</taxon>
        <taxon>Flavobacteriaceae</taxon>
        <taxon>Flavobacterium</taxon>
    </lineage>
</organism>
<keyword evidence="2" id="KW-1185">Reference proteome</keyword>
<dbReference type="Proteomes" id="UP001273350">
    <property type="component" value="Unassembled WGS sequence"/>
</dbReference>
<evidence type="ECO:0000313" key="1">
    <source>
        <dbReference type="EMBL" id="MDX6187776.1"/>
    </source>
</evidence>
<dbReference type="RefSeq" id="WP_230002772.1">
    <property type="nucleotide sequence ID" value="NZ_CP087134.1"/>
</dbReference>
<evidence type="ECO:0000313" key="2">
    <source>
        <dbReference type="Proteomes" id="UP001273350"/>
    </source>
</evidence>
<reference evidence="1 2" key="1">
    <citation type="submission" date="2023-11" db="EMBL/GenBank/DDBJ databases">
        <title>Unpublished Manusciprt.</title>
        <authorList>
            <person name="Saticioglu I.B."/>
            <person name="Ay H."/>
            <person name="Ajmi N."/>
            <person name="Altun S."/>
            <person name="Duman M."/>
        </authorList>
    </citation>
    <scope>NUCLEOTIDE SEQUENCE [LARGE SCALE GENOMIC DNA]</scope>
    <source>
        <strain evidence="1 2">Fl-318</strain>
    </source>
</reference>
<sequence length="138" mass="15638">MAGIILSRPKITNQSPVAQLRFEADGSKLVSEECQLTIEITFANGEEMDCAVRVSIDKTLHSYFTIDPNTVNSNKYEIYRYYGKVKSGKTDTFKFRLKSDKSIEDIKAFASPIIIIITVYNCKSNNLRKSESVNWAII</sequence>
<name>A0ABU4R5B1_9FLAO</name>
<proteinExistence type="predicted"/>
<dbReference type="EMBL" id="JAWXVI010000001">
    <property type="protein sequence ID" value="MDX6187776.1"/>
    <property type="molecule type" value="Genomic_DNA"/>
</dbReference>
<comment type="caution">
    <text evidence="1">The sequence shown here is derived from an EMBL/GenBank/DDBJ whole genome shotgun (WGS) entry which is preliminary data.</text>
</comment>